<dbReference type="EMBL" id="JAGGLL010000010">
    <property type="protein sequence ID" value="MBP2021744.1"/>
    <property type="molecule type" value="Genomic_DNA"/>
</dbReference>
<name>A0ABS4K1T3_9CLOT</name>
<dbReference type="PROSITE" id="PS00409">
    <property type="entry name" value="PROKAR_NTER_METHYL"/>
    <property type="match status" value="1"/>
</dbReference>
<protein>
    <submittedName>
        <fullName evidence="2">Prepilin-type N-terminal cleavage/methylation domain-containing protein</fullName>
    </submittedName>
</protein>
<keyword evidence="1" id="KW-0812">Transmembrane</keyword>
<dbReference type="RefSeq" id="WP_021284443.1">
    <property type="nucleotide sequence ID" value="NZ_JAGGLL010000010.1"/>
</dbReference>
<dbReference type="Gene3D" id="3.30.700.10">
    <property type="entry name" value="Glycoprotein, Type 4 Pilin"/>
    <property type="match status" value="1"/>
</dbReference>
<dbReference type="SUPFAM" id="SSF54523">
    <property type="entry name" value="Pili subunits"/>
    <property type="match status" value="1"/>
</dbReference>
<dbReference type="InterPro" id="IPR012902">
    <property type="entry name" value="N_methyl_site"/>
</dbReference>
<accession>A0ABS4K1T3</accession>
<sequence length="145" mass="16053">MKKGFTLIELMVTMALISIITAASLICLKGFKELREKIEMDYAVNSIVEFVNSAKCFSRNNNCSTIINVSGSKDSLELYSNIERIKFYKLPKKIKVTRVSSDGDDIKINNLGKAINACTLTLSNDGSLTREITVKVGTGYVSEKK</sequence>
<evidence type="ECO:0000313" key="3">
    <source>
        <dbReference type="Proteomes" id="UP001519308"/>
    </source>
</evidence>
<evidence type="ECO:0000256" key="1">
    <source>
        <dbReference type="SAM" id="Phobius"/>
    </source>
</evidence>
<organism evidence="2 3">
    <name type="scientific">Clostridium punense</name>
    <dbReference type="NCBI Taxonomy" id="1054297"/>
    <lineage>
        <taxon>Bacteria</taxon>
        <taxon>Bacillati</taxon>
        <taxon>Bacillota</taxon>
        <taxon>Clostridia</taxon>
        <taxon>Eubacteriales</taxon>
        <taxon>Clostridiaceae</taxon>
        <taxon>Clostridium</taxon>
    </lineage>
</organism>
<reference evidence="2 3" key="1">
    <citation type="submission" date="2021-03" db="EMBL/GenBank/DDBJ databases">
        <title>Genomic Encyclopedia of Type Strains, Phase IV (KMG-IV): sequencing the most valuable type-strain genomes for metagenomic binning, comparative biology and taxonomic classification.</title>
        <authorList>
            <person name="Goeker M."/>
        </authorList>
    </citation>
    <scope>NUCLEOTIDE SEQUENCE [LARGE SCALE GENOMIC DNA]</scope>
    <source>
        <strain evidence="2 3">DSM 28650</strain>
    </source>
</reference>
<dbReference type="Proteomes" id="UP001519308">
    <property type="component" value="Unassembled WGS sequence"/>
</dbReference>
<dbReference type="InterPro" id="IPR045584">
    <property type="entry name" value="Pilin-like"/>
</dbReference>
<gene>
    <name evidence="2" type="ORF">J2Z44_001540</name>
</gene>
<keyword evidence="1" id="KW-0472">Membrane</keyword>
<evidence type="ECO:0000313" key="2">
    <source>
        <dbReference type="EMBL" id="MBP2021744.1"/>
    </source>
</evidence>
<comment type="caution">
    <text evidence="2">The sequence shown here is derived from an EMBL/GenBank/DDBJ whole genome shotgun (WGS) entry which is preliminary data.</text>
</comment>
<dbReference type="NCBIfam" id="TIGR02532">
    <property type="entry name" value="IV_pilin_GFxxxE"/>
    <property type="match status" value="1"/>
</dbReference>
<feature type="transmembrane region" description="Helical" evidence="1">
    <location>
        <begin position="6"/>
        <end position="28"/>
    </location>
</feature>
<keyword evidence="3" id="KW-1185">Reference proteome</keyword>
<proteinExistence type="predicted"/>
<keyword evidence="1" id="KW-1133">Transmembrane helix</keyword>
<dbReference type="Pfam" id="PF07963">
    <property type="entry name" value="N_methyl"/>
    <property type="match status" value="1"/>
</dbReference>